<dbReference type="PANTHER" id="PTHR43566:SF1">
    <property type="entry name" value="AAA+ ATPASE DOMAIN-CONTAINING PROTEIN"/>
    <property type="match status" value="1"/>
</dbReference>
<evidence type="ECO:0000313" key="3">
    <source>
        <dbReference type="EMBL" id="MBC8361229.1"/>
    </source>
</evidence>
<evidence type="ECO:0000259" key="2">
    <source>
        <dbReference type="Pfam" id="PF13635"/>
    </source>
</evidence>
<dbReference type="Proteomes" id="UP000603434">
    <property type="component" value="Unassembled WGS sequence"/>
</dbReference>
<sequence>MNSKDYIPRTVESYIFDEELTARHMVFLAGPRQVGKTELARRLLFSKGCGALYFNWDDIATRQAYRMDSRFFESKARSLPVQDPWIVFDEIHKRVRWRDILKGTYDLFKDDFRFLITGSARLDLFRRSGDSLIGRYNLFHMMPLGLCEALEQPHAAESWLLSGFDQLARVFEEAVSNAGGPEFRKAYESLLHLGPFPEPFLKQSDRFCRKWHQDYISLLIREDLRDVSRVVELDKIENLVLLLASRIMAPLSMSNLAGELEVAHTTVKGWLEQLKRLYLIFPVRPWSKKISRGIRKEKKWYYVDWYYASEDSARLENMVASNLYRTCLALSDTGYGDFRLYFVRTLDKKEIDFLVTRDGVPILAVEVKSSGTDVSRSLRDRSRWFPKPATLGVQVTGEPNVCQKHPNATWLMSADRFLALMI</sequence>
<dbReference type="Pfam" id="PF13635">
    <property type="entry name" value="DUF4143"/>
    <property type="match status" value="1"/>
</dbReference>
<dbReference type="EMBL" id="JACNJH010000126">
    <property type="protein sequence ID" value="MBC8361229.1"/>
    <property type="molecule type" value="Genomic_DNA"/>
</dbReference>
<keyword evidence="3" id="KW-0547">Nucleotide-binding</keyword>
<gene>
    <name evidence="3" type="ORF">H8E23_07515</name>
</gene>
<dbReference type="PANTHER" id="PTHR43566">
    <property type="entry name" value="CONSERVED PROTEIN"/>
    <property type="match status" value="1"/>
</dbReference>
<dbReference type="InterPro" id="IPR027417">
    <property type="entry name" value="P-loop_NTPase"/>
</dbReference>
<dbReference type="AlphaFoldDB" id="A0A8J6NN26"/>
<dbReference type="InterPro" id="IPR041682">
    <property type="entry name" value="AAA_14"/>
</dbReference>
<evidence type="ECO:0000313" key="4">
    <source>
        <dbReference type="Proteomes" id="UP000603434"/>
    </source>
</evidence>
<proteinExistence type="predicted"/>
<dbReference type="InterPro" id="IPR025420">
    <property type="entry name" value="DUF4143"/>
</dbReference>
<reference evidence="3 4" key="1">
    <citation type="submission" date="2020-08" db="EMBL/GenBank/DDBJ databases">
        <title>Bridging the membrane lipid divide: bacteria of the FCB group superphylum have the potential to synthesize archaeal ether lipids.</title>
        <authorList>
            <person name="Villanueva L."/>
            <person name="Von Meijenfeldt F.A.B."/>
            <person name="Westbye A.B."/>
            <person name="Yadav S."/>
            <person name="Hopmans E.C."/>
            <person name="Dutilh B.E."/>
            <person name="Sinninghe Damste J.S."/>
        </authorList>
    </citation>
    <scope>NUCLEOTIDE SEQUENCE [LARGE SCALE GENOMIC DNA]</scope>
    <source>
        <strain evidence="3">NIOZ-UU30</strain>
    </source>
</reference>
<dbReference type="Pfam" id="PF13173">
    <property type="entry name" value="AAA_14"/>
    <property type="match status" value="1"/>
</dbReference>
<organism evidence="3 4">
    <name type="scientific">Candidatus Desulfatibia profunda</name>
    <dbReference type="NCBI Taxonomy" id="2841695"/>
    <lineage>
        <taxon>Bacteria</taxon>
        <taxon>Pseudomonadati</taxon>
        <taxon>Thermodesulfobacteriota</taxon>
        <taxon>Desulfobacteria</taxon>
        <taxon>Desulfobacterales</taxon>
        <taxon>Desulfobacterales incertae sedis</taxon>
        <taxon>Candidatus Desulfatibia</taxon>
    </lineage>
</organism>
<name>A0A8J6NN26_9BACT</name>
<keyword evidence="3" id="KW-0067">ATP-binding</keyword>
<feature type="domain" description="DUF4143" evidence="2">
    <location>
        <begin position="222"/>
        <end position="370"/>
    </location>
</feature>
<evidence type="ECO:0000259" key="1">
    <source>
        <dbReference type="Pfam" id="PF13173"/>
    </source>
</evidence>
<comment type="caution">
    <text evidence="3">The sequence shown here is derived from an EMBL/GenBank/DDBJ whole genome shotgun (WGS) entry which is preliminary data.</text>
</comment>
<feature type="domain" description="AAA" evidence="1">
    <location>
        <begin position="23"/>
        <end position="149"/>
    </location>
</feature>
<accession>A0A8J6NN26</accession>
<protein>
    <submittedName>
        <fullName evidence="3">ATP-binding protein</fullName>
    </submittedName>
</protein>
<dbReference type="GO" id="GO:0005524">
    <property type="term" value="F:ATP binding"/>
    <property type="evidence" value="ECO:0007669"/>
    <property type="project" value="UniProtKB-KW"/>
</dbReference>
<dbReference type="SUPFAM" id="SSF52540">
    <property type="entry name" value="P-loop containing nucleoside triphosphate hydrolases"/>
    <property type="match status" value="1"/>
</dbReference>